<dbReference type="Proteomes" id="UP000586722">
    <property type="component" value="Unassembled WGS sequence"/>
</dbReference>
<evidence type="ECO:0000256" key="1">
    <source>
        <dbReference type="ARBA" id="ARBA00004141"/>
    </source>
</evidence>
<feature type="transmembrane region" description="Helical" evidence="8">
    <location>
        <begin position="256"/>
        <end position="275"/>
    </location>
</feature>
<proteinExistence type="predicted"/>
<evidence type="ECO:0000256" key="2">
    <source>
        <dbReference type="ARBA" id="ARBA00022448"/>
    </source>
</evidence>
<feature type="transmembrane region" description="Helical" evidence="8">
    <location>
        <begin position="357"/>
        <end position="381"/>
    </location>
</feature>
<gene>
    <name evidence="9" type="primary">clcA</name>
    <name evidence="9" type="ORF">GWI72_12245</name>
</gene>
<evidence type="ECO:0000256" key="3">
    <source>
        <dbReference type="ARBA" id="ARBA00022692"/>
    </source>
</evidence>
<feature type="transmembrane region" description="Helical" evidence="8">
    <location>
        <begin position="296"/>
        <end position="317"/>
    </location>
</feature>
<evidence type="ECO:0000256" key="5">
    <source>
        <dbReference type="ARBA" id="ARBA00023065"/>
    </source>
</evidence>
<comment type="subcellular location">
    <subcellularLocation>
        <location evidence="1">Membrane</location>
        <topology evidence="1">Multi-pass membrane protein</topology>
    </subcellularLocation>
</comment>
<keyword evidence="6 8" id="KW-0472">Membrane</keyword>
<feature type="transmembrane region" description="Helical" evidence="8">
    <location>
        <begin position="147"/>
        <end position="171"/>
    </location>
</feature>
<dbReference type="EMBL" id="JAABLQ010000001">
    <property type="protein sequence ID" value="NBN79040.1"/>
    <property type="molecule type" value="Genomic_DNA"/>
</dbReference>
<organism evidence="9 10">
    <name type="scientific">Pannonibacter tanglangensis</name>
    <dbReference type="NCBI Taxonomy" id="2750084"/>
    <lineage>
        <taxon>Bacteria</taxon>
        <taxon>Pseudomonadati</taxon>
        <taxon>Pseudomonadota</taxon>
        <taxon>Alphaproteobacteria</taxon>
        <taxon>Hyphomicrobiales</taxon>
        <taxon>Stappiaceae</taxon>
        <taxon>Pannonibacter</taxon>
    </lineage>
</organism>
<reference evidence="10" key="1">
    <citation type="submission" date="2020-01" db="EMBL/GenBank/DDBJ databases">
        <authorList>
            <person name="Fang Y."/>
            <person name="Sun R."/>
            <person name="Nie L."/>
            <person name="He J."/>
            <person name="Hao L."/>
            <person name="Wang L."/>
            <person name="Su S."/>
            <person name="Lv E."/>
            <person name="Zhang Z."/>
            <person name="Xie R."/>
            <person name="Liu H."/>
        </authorList>
    </citation>
    <scope>NUCLEOTIDE SEQUENCE [LARGE SCALE GENOMIC DNA]</scope>
    <source>
        <strain evidence="10">XCT-53</strain>
    </source>
</reference>
<feature type="transmembrane region" description="Helical" evidence="8">
    <location>
        <begin position="215"/>
        <end position="236"/>
    </location>
</feature>
<evidence type="ECO:0000256" key="6">
    <source>
        <dbReference type="ARBA" id="ARBA00023136"/>
    </source>
</evidence>
<dbReference type="InterPro" id="IPR001807">
    <property type="entry name" value="ClC"/>
</dbReference>
<keyword evidence="7" id="KW-0868">Chloride</keyword>
<dbReference type="PANTHER" id="PTHR45711">
    <property type="entry name" value="CHLORIDE CHANNEL PROTEIN"/>
    <property type="match status" value="1"/>
</dbReference>
<dbReference type="GO" id="GO:0005247">
    <property type="term" value="F:voltage-gated chloride channel activity"/>
    <property type="evidence" value="ECO:0007669"/>
    <property type="project" value="TreeGrafter"/>
</dbReference>
<dbReference type="Pfam" id="PF00654">
    <property type="entry name" value="Voltage_CLC"/>
    <property type="match status" value="1"/>
</dbReference>
<dbReference type="AlphaFoldDB" id="A0A7X5F3D0"/>
<dbReference type="NCBIfam" id="NF003640">
    <property type="entry name" value="PRK05277.1"/>
    <property type="match status" value="1"/>
</dbReference>
<feature type="transmembrane region" description="Helical" evidence="8">
    <location>
        <begin position="323"/>
        <end position="345"/>
    </location>
</feature>
<keyword evidence="2" id="KW-0813">Transport</keyword>
<protein>
    <submittedName>
        <fullName evidence="9">H(+)/Cl(-) exchange transporter ClcA</fullName>
    </submittedName>
</protein>
<dbReference type="GO" id="GO:0005886">
    <property type="term" value="C:plasma membrane"/>
    <property type="evidence" value="ECO:0007669"/>
    <property type="project" value="TreeGrafter"/>
</dbReference>
<feature type="transmembrane region" description="Helical" evidence="8">
    <location>
        <begin position="49"/>
        <end position="68"/>
    </location>
</feature>
<comment type="caution">
    <text evidence="9">The sequence shown here is derived from an EMBL/GenBank/DDBJ whole genome shotgun (WGS) entry which is preliminary data.</text>
</comment>
<keyword evidence="10" id="KW-1185">Reference proteome</keyword>
<dbReference type="PANTHER" id="PTHR45711:SF6">
    <property type="entry name" value="CHLORIDE CHANNEL PROTEIN"/>
    <property type="match status" value="1"/>
</dbReference>
<dbReference type="InterPro" id="IPR014743">
    <property type="entry name" value="Cl-channel_core"/>
</dbReference>
<sequence>MAVPAGYLLLALAGGLLVGLLGTGFHLAVQALAAAYADLRTLAPSPVTAVLLAMAATAALAVTARALVLRLAPEAAGSGIQEIEGVLEGARQLRPLRVLLVKFSGGVLALGSGMVLGREGPTIHMGAALMQLVSGVGRLGQEDKRGLVAAGAAAGLAAAFLAPLAAILFVIEETRRQVPYRAHTYMAVILASIGSAAIAEALLGRTVSLPLASPGLSPLLLPVFALLGGAVGLLGLSFNRAVVLALDAPLRLPQRLWWLPALAVGAAMGAMLQLFPEGSGGGEAVVQLLAHEAAPLGFLLALMALRFTAAILCYGTGVPGGIFAPMLSIAVAAGLAFGTAAEVLLPDVEGLARATAIAAMAGLFAASVRAPLVGVVLVLELTGADGLVLPVLVTAACASLTAAALGGRPIYETLLERTLRLAGKPVPPQPDRTPVQLGTAD</sequence>
<accession>A0A7X5F3D0</accession>
<dbReference type="SUPFAM" id="SSF81340">
    <property type="entry name" value="Clc chloride channel"/>
    <property type="match status" value="1"/>
</dbReference>
<evidence type="ECO:0000313" key="9">
    <source>
        <dbReference type="EMBL" id="NBN79040.1"/>
    </source>
</evidence>
<evidence type="ECO:0000256" key="4">
    <source>
        <dbReference type="ARBA" id="ARBA00022989"/>
    </source>
</evidence>
<dbReference type="Gene3D" id="1.10.3080.10">
    <property type="entry name" value="Clc chloride channel"/>
    <property type="match status" value="1"/>
</dbReference>
<keyword evidence="4 8" id="KW-1133">Transmembrane helix</keyword>
<evidence type="ECO:0000313" key="10">
    <source>
        <dbReference type="Proteomes" id="UP000586722"/>
    </source>
</evidence>
<evidence type="ECO:0000256" key="8">
    <source>
        <dbReference type="SAM" id="Phobius"/>
    </source>
</evidence>
<name>A0A7X5F3D0_9HYPH</name>
<dbReference type="PRINTS" id="PR00762">
    <property type="entry name" value="CLCHANNEL"/>
</dbReference>
<keyword evidence="3 8" id="KW-0812">Transmembrane</keyword>
<feature type="transmembrane region" description="Helical" evidence="8">
    <location>
        <begin position="99"/>
        <end position="117"/>
    </location>
</feature>
<feature type="transmembrane region" description="Helical" evidence="8">
    <location>
        <begin position="183"/>
        <end position="203"/>
    </location>
</feature>
<evidence type="ECO:0000256" key="7">
    <source>
        <dbReference type="ARBA" id="ARBA00023214"/>
    </source>
</evidence>
<feature type="transmembrane region" description="Helical" evidence="8">
    <location>
        <begin position="387"/>
        <end position="407"/>
    </location>
</feature>
<keyword evidence="5" id="KW-0406">Ion transport</keyword>